<organism evidence="2 3">
    <name type="scientific">Aureimonas endophytica</name>
    <dbReference type="NCBI Taxonomy" id="2027858"/>
    <lineage>
        <taxon>Bacteria</taxon>
        <taxon>Pseudomonadati</taxon>
        <taxon>Pseudomonadota</taxon>
        <taxon>Alphaproteobacteria</taxon>
        <taxon>Hyphomicrobiales</taxon>
        <taxon>Aurantimonadaceae</taxon>
        <taxon>Aureimonas</taxon>
    </lineage>
</organism>
<dbReference type="InterPro" id="IPR029058">
    <property type="entry name" value="AB_hydrolase_fold"/>
</dbReference>
<dbReference type="InterPro" id="IPR050471">
    <property type="entry name" value="AB_hydrolase"/>
</dbReference>
<dbReference type="Pfam" id="PF00561">
    <property type="entry name" value="Abhydrolase_1"/>
    <property type="match status" value="1"/>
</dbReference>
<dbReference type="InterPro" id="IPR000073">
    <property type="entry name" value="AB_hydrolase_1"/>
</dbReference>
<dbReference type="PANTHER" id="PTHR43433">
    <property type="entry name" value="HYDROLASE, ALPHA/BETA FOLD FAMILY PROTEIN"/>
    <property type="match status" value="1"/>
</dbReference>
<evidence type="ECO:0000313" key="3">
    <source>
        <dbReference type="Proteomes" id="UP000644699"/>
    </source>
</evidence>
<dbReference type="PRINTS" id="PR00111">
    <property type="entry name" value="ABHYDROLASE"/>
</dbReference>
<dbReference type="Gene3D" id="3.40.50.1820">
    <property type="entry name" value="alpha/beta hydrolase"/>
    <property type="match status" value="1"/>
</dbReference>
<sequence>MTRLVLVPAFACDAALYAPLLERLGGDFEARIVVADRPSLAECVGQVLAAAGGGAFVVGGTSFGGHVARETALAAPDRVAGLLVMGAGAAAPADPAPLAARRAAIEGGRQADMLEAMAKAIVFEPEGRGRSAAGTFRDMARRAAPALLSAQTEALATRPDRRSDLGRLRCPTLLVWGDSDEFSPPATGADMAQAIPDAEFVLLPHCGHLPSLEAPDAVAAAIRARFGP</sequence>
<dbReference type="AlphaFoldDB" id="A0A917ECE9"/>
<evidence type="ECO:0000259" key="1">
    <source>
        <dbReference type="Pfam" id="PF00561"/>
    </source>
</evidence>
<gene>
    <name evidence="2" type="ORF">GCM10011390_46820</name>
</gene>
<evidence type="ECO:0000313" key="2">
    <source>
        <dbReference type="EMBL" id="GGE22092.1"/>
    </source>
</evidence>
<dbReference type="PANTHER" id="PTHR43433:SF5">
    <property type="entry name" value="AB HYDROLASE-1 DOMAIN-CONTAINING PROTEIN"/>
    <property type="match status" value="1"/>
</dbReference>
<reference evidence="2" key="2">
    <citation type="submission" date="2020-09" db="EMBL/GenBank/DDBJ databases">
        <authorList>
            <person name="Sun Q."/>
            <person name="Zhou Y."/>
        </authorList>
    </citation>
    <scope>NUCLEOTIDE SEQUENCE</scope>
    <source>
        <strain evidence="2">CGMCC 1.15367</strain>
    </source>
</reference>
<feature type="domain" description="AB hydrolase-1" evidence="1">
    <location>
        <begin position="39"/>
        <end position="215"/>
    </location>
</feature>
<reference evidence="2" key="1">
    <citation type="journal article" date="2014" name="Int. J. Syst. Evol. Microbiol.">
        <title>Complete genome sequence of Corynebacterium casei LMG S-19264T (=DSM 44701T), isolated from a smear-ripened cheese.</title>
        <authorList>
            <consortium name="US DOE Joint Genome Institute (JGI-PGF)"/>
            <person name="Walter F."/>
            <person name="Albersmeier A."/>
            <person name="Kalinowski J."/>
            <person name="Ruckert C."/>
        </authorList>
    </citation>
    <scope>NUCLEOTIDE SEQUENCE</scope>
    <source>
        <strain evidence="2">CGMCC 1.15367</strain>
    </source>
</reference>
<proteinExistence type="predicted"/>
<dbReference type="EMBL" id="BMIQ01000010">
    <property type="protein sequence ID" value="GGE22092.1"/>
    <property type="molecule type" value="Genomic_DNA"/>
</dbReference>
<dbReference type="RefSeq" id="WP_188912858.1">
    <property type="nucleotide sequence ID" value="NZ_BMIQ01000010.1"/>
</dbReference>
<accession>A0A917ECE9</accession>
<dbReference type="Proteomes" id="UP000644699">
    <property type="component" value="Unassembled WGS sequence"/>
</dbReference>
<keyword evidence="3" id="KW-1185">Reference proteome</keyword>
<comment type="caution">
    <text evidence="2">The sequence shown here is derived from an EMBL/GenBank/DDBJ whole genome shotgun (WGS) entry which is preliminary data.</text>
</comment>
<protein>
    <recommendedName>
        <fullName evidence="1">AB hydrolase-1 domain-containing protein</fullName>
    </recommendedName>
</protein>
<dbReference type="SUPFAM" id="SSF53474">
    <property type="entry name" value="alpha/beta-Hydrolases"/>
    <property type="match status" value="1"/>
</dbReference>
<name>A0A917ECE9_9HYPH</name>